<name>A0ABQ2EFV1_9GAMM</name>
<evidence type="ECO:0000313" key="3">
    <source>
        <dbReference type="Proteomes" id="UP000599009"/>
    </source>
</evidence>
<sequence length="88" mass="9468">MAGLQESRRTENLQKIANRIAAGVIVAALILASAMLMRGDVAGPTLFDYPALAMVMFLLASALGFGIVLSVLLSDRRPKVREERSPRA</sequence>
<proteinExistence type="predicted"/>
<accession>A0ABQ2EFV1</accession>
<protein>
    <recommendedName>
        <fullName evidence="4">LapA family protein</fullName>
    </recommendedName>
</protein>
<gene>
    <name evidence="2" type="ORF">GCM10011394_20440</name>
</gene>
<evidence type="ECO:0000256" key="1">
    <source>
        <dbReference type="SAM" id="Phobius"/>
    </source>
</evidence>
<evidence type="ECO:0008006" key="4">
    <source>
        <dbReference type="Google" id="ProtNLM"/>
    </source>
</evidence>
<keyword evidence="1" id="KW-1133">Transmembrane helix</keyword>
<comment type="caution">
    <text evidence="2">The sequence shown here is derived from an EMBL/GenBank/DDBJ whole genome shotgun (WGS) entry which is preliminary data.</text>
</comment>
<feature type="transmembrane region" description="Helical" evidence="1">
    <location>
        <begin position="49"/>
        <end position="74"/>
    </location>
</feature>
<keyword evidence="1" id="KW-0472">Membrane</keyword>
<keyword evidence="1" id="KW-0812">Transmembrane</keyword>
<organism evidence="2 3">
    <name type="scientific">Luteimonas terricola</name>
    <dbReference type="NCBI Taxonomy" id="645597"/>
    <lineage>
        <taxon>Bacteria</taxon>
        <taxon>Pseudomonadati</taxon>
        <taxon>Pseudomonadota</taxon>
        <taxon>Gammaproteobacteria</taxon>
        <taxon>Lysobacterales</taxon>
        <taxon>Lysobacteraceae</taxon>
        <taxon>Luteimonas</taxon>
    </lineage>
</organism>
<dbReference type="EMBL" id="BMME01000001">
    <property type="protein sequence ID" value="GGK10887.1"/>
    <property type="molecule type" value="Genomic_DNA"/>
</dbReference>
<feature type="transmembrane region" description="Helical" evidence="1">
    <location>
        <begin position="20"/>
        <end position="37"/>
    </location>
</feature>
<keyword evidence="3" id="KW-1185">Reference proteome</keyword>
<evidence type="ECO:0000313" key="2">
    <source>
        <dbReference type="EMBL" id="GGK10887.1"/>
    </source>
</evidence>
<dbReference type="Proteomes" id="UP000599009">
    <property type="component" value="Unassembled WGS sequence"/>
</dbReference>
<reference evidence="3" key="1">
    <citation type="journal article" date="2019" name="Int. J. Syst. Evol. Microbiol.">
        <title>The Global Catalogue of Microorganisms (GCM) 10K type strain sequencing project: providing services to taxonomists for standard genome sequencing and annotation.</title>
        <authorList>
            <consortium name="The Broad Institute Genomics Platform"/>
            <consortium name="The Broad Institute Genome Sequencing Center for Infectious Disease"/>
            <person name="Wu L."/>
            <person name="Ma J."/>
        </authorList>
    </citation>
    <scope>NUCLEOTIDE SEQUENCE [LARGE SCALE GENOMIC DNA]</scope>
    <source>
        <strain evidence="3">CGMCC 1.8985</strain>
    </source>
</reference>